<accession>A0A4Y1RTH8</accession>
<name>A0A4Y1RTH8_PRUDU</name>
<dbReference type="AlphaFoldDB" id="A0A4Y1RTH8"/>
<evidence type="ECO:0000313" key="1">
    <source>
        <dbReference type="EMBL" id="BBH07639.1"/>
    </source>
</evidence>
<protein>
    <submittedName>
        <fullName evidence="1">F-box/RNI-like superfamily protein</fullName>
    </submittedName>
</protein>
<dbReference type="EMBL" id="AP019303">
    <property type="protein sequence ID" value="BBH07639.1"/>
    <property type="molecule type" value="Genomic_DNA"/>
</dbReference>
<reference evidence="1" key="1">
    <citation type="journal article" date="2019" name="Science">
        <title>Mutation of a bHLH transcription factor allowed almond domestication.</title>
        <authorList>
            <person name="Sanchez-Perez R."/>
            <person name="Pavan S."/>
            <person name="Mazzeo R."/>
            <person name="Moldovan C."/>
            <person name="Aiese Cigliano R."/>
            <person name="Del Cueto J."/>
            <person name="Ricciardi F."/>
            <person name="Lotti C."/>
            <person name="Ricciardi L."/>
            <person name="Dicenta F."/>
            <person name="Lopez-Marques R.L."/>
            <person name="Lindberg Moller B."/>
        </authorList>
    </citation>
    <scope>NUCLEOTIDE SEQUENCE</scope>
</reference>
<sequence>MAVRCNVEVLDLELRIPDTTMLELPSCIFLCGSLRSLSVHCNKILTAPSLDSCTNLQAKVLILSGEMTKALLREGPVSTPCGDISYLGVWI</sequence>
<organism evidence="1">
    <name type="scientific">Prunus dulcis</name>
    <name type="common">Almond</name>
    <name type="synonym">Amygdalus dulcis</name>
    <dbReference type="NCBI Taxonomy" id="3755"/>
    <lineage>
        <taxon>Eukaryota</taxon>
        <taxon>Viridiplantae</taxon>
        <taxon>Streptophyta</taxon>
        <taxon>Embryophyta</taxon>
        <taxon>Tracheophyta</taxon>
        <taxon>Spermatophyta</taxon>
        <taxon>Magnoliopsida</taxon>
        <taxon>eudicotyledons</taxon>
        <taxon>Gunneridae</taxon>
        <taxon>Pentapetalae</taxon>
        <taxon>rosids</taxon>
        <taxon>fabids</taxon>
        <taxon>Rosales</taxon>
        <taxon>Rosaceae</taxon>
        <taxon>Amygdaloideae</taxon>
        <taxon>Amygdaleae</taxon>
        <taxon>Prunus</taxon>
    </lineage>
</organism>
<gene>
    <name evidence="1" type="ORF">Prudu_019630</name>
</gene>
<proteinExistence type="predicted"/>